<evidence type="ECO:0000256" key="3">
    <source>
        <dbReference type="ARBA" id="ARBA00022475"/>
    </source>
</evidence>
<comment type="similarity">
    <text evidence="2">Belongs to the MotB family.</text>
</comment>
<reference evidence="11 12" key="1">
    <citation type="journal article" date="2019" name="Int. J. Syst. Evol. Microbiol.">
        <title>Clostridium fermenticellae sp. nov., isolated from the mud in a fermentation cellar for the production of the Chinese liquor, baijiu.</title>
        <authorList>
            <person name="Xu P.X."/>
            <person name="Chai L.J."/>
            <person name="Qiu T."/>
            <person name="Zhang X.J."/>
            <person name="Lu Z.M."/>
            <person name="Xiao C."/>
            <person name="Wang S.T."/>
            <person name="Shen C.H."/>
            <person name="Shi J.S."/>
            <person name="Xu Z.H."/>
        </authorList>
    </citation>
    <scope>NUCLEOTIDE SEQUENCE [LARGE SCALE GENOMIC DNA]</scope>
    <source>
        <strain evidence="11 12">JN500901</strain>
    </source>
</reference>
<dbReference type="PANTHER" id="PTHR30329:SF21">
    <property type="entry name" value="LIPOPROTEIN YIAD-RELATED"/>
    <property type="match status" value="1"/>
</dbReference>
<name>A0A386H0B9_9CLOT</name>
<dbReference type="CDD" id="cd07185">
    <property type="entry name" value="OmpA_C-like"/>
    <property type="match status" value="1"/>
</dbReference>
<dbReference type="PROSITE" id="PS51123">
    <property type="entry name" value="OMPA_2"/>
    <property type="match status" value="1"/>
</dbReference>
<evidence type="ECO:0000256" key="4">
    <source>
        <dbReference type="ARBA" id="ARBA00022692"/>
    </source>
</evidence>
<accession>A0A386H0B9</accession>
<dbReference type="Pfam" id="PF13677">
    <property type="entry name" value="MotB_plug"/>
    <property type="match status" value="1"/>
</dbReference>
<evidence type="ECO:0000313" key="12">
    <source>
        <dbReference type="Proteomes" id="UP000266301"/>
    </source>
</evidence>
<dbReference type="InterPro" id="IPR050330">
    <property type="entry name" value="Bact_OuterMem_StrucFunc"/>
</dbReference>
<keyword evidence="6 7" id="KW-0472">Membrane</keyword>
<proteinExistence type="inferred from homology"/>
<comment type="subcellular location">
    <subcellularLocation>
        <location evidence="1">Cell membrane</location>
        <topology evidence="1">Single-pass membrane protein</topology>
    </subcellularLocation>
</comment>
<dbReference type="Gene3D" id="3.30.1330.60">
    <property type="entry name" value="OmpA-like domain"/>
    <property type="match status" value="1"/>
</dbReference>
<feature type="transmembrane region" description="Helical" evidence="9">
    <location>
        <begin position="16"/>
        <end position="36"/>
    </location>
</feature>
<feature type="region of interest" description="Disordered" evidence="8">
    <location>
        <begin position="241"/>
        <end position="266"/>
    </location>
</feature>
<evidence type="ECO:0000256" key="1">
    <source>
        <dbReference type="ARBA" id="ARBA00004162"/>
    </source>
</evidence>
<dbReference type="InterPro" id="IPR006665">
    <property type="entry name" value="OmpA-like"/>
</dbReference>
<keyword evidence="12" id="KW-1185">Reference proteome</keyword>
<dbReference type="Proteomes" id="UP000266301">
    <property type="component" value="Chromosome"/>
</dbReference>
<protein>
    <submittedName>
        <fullName evidence="11">Chemotaxis protein MotB</fullName>
    </submittedName>
</protein>
<dbReference type="PANTHER" id="PTHR30329">
    <property type="entry name" value="STATOR ELEMENT OF FLAGELLAR MOTOR COMPLEX"/>
    <property type="match status" value="1"/>
</dbReference>
<gene>
    <name evidence="11" type="ORF">D4Z93_00440</name>
</gene>
<feature type="compositionally biased region" description="Low complexity" evidence="8">
    <location>
        <begin position="247"/>
        <end position="266"/>
    </location>
</feature>
<evidence type="ECO:0000256" key="7">
    <source>
        <dbReference type="PROSITE-ProRule" id="PRU00473"/>
    </source>
</evidence>
<evidence type="ECO:0000256" key="6">
    <source>
        <dbReference type="ARBA" id="ARBA00023136"/>
    </source>
</evidence>
<dbReference type="InterPro" id="IPR036737">
    <property type="entry name" value="OmpA-like_sf"/>
</dbReference>
<dbReference type="SUPFAM" id="SSF103088">
    <property type="entry name" value="OmpA-like"/>
    <property type="match status" value="1"/>
</dbReference>
<dbReference type="RefSeq" id="WP_119969822.1">
    <property type="nucleotide sequence ID" value="NZ_CP032416.1"/>
</dbReference>
<evidence type="ECO:0000259" key="10">
    <source>
        <dbReference type="PROSITE" id="PS51123"/>
    </source>
</evidence>
<evidence type="ECO:0000256" key="2">
    <source>
        <dbReference type="ARBA" id="ARBA00008914"/>
    </source>
</evidence>
<evidence type="ECO:0000256" key="8">
    <source>
        <dbReference type="SAM" id="MobiDB-lite"/>
    </source>
</evidence>
<dbReference type="InterPro" id="IPR025713">
    <property type="entry name" value="MotB-like_N_dom"/>
</dbReference>
<evidence type="ECO:0000256" key="9">
    <source>
        <dbReference type="SAM" id="Phobius"/>
    </source>
</evidence>
<feature type="domain" description="OmpA-like" evidence="10">
    <location>
        <begin position="115"/>
        <end position="236"/>
    </location>
</feature>
<dbReference type="Pfam" id="PF00691">
    <property type="entry name" value="OmpA"/>
    <property type="match status" value="1"/>
</dbReference>
<dbReference type="OrthoDB" id="9815217at2"/>
<dbReference type="GO" id="GO:0005886">
    <property type="term" value="C:plasma membrane"/>
    <property type="evidence" value="ECO:0007669"/>
    <property type="project" value="UniProtKB-SubCell"/>
</dbReference>
<keyword evidence="4 9" id="KW-0812">Transmembrane</keyword>
<keyword evidence="3" id="KW-1003">Cell membrane</keyword>
<organism evidence="11 12">
    <name type="scientific">Clostridium fermenticellae</name>
    <dbReference type="NCBI Taxonomy" id="2068654"/>
    <lineage>
        <taxon>Bacteria</taxon>
        <taxon>Bacillati</taxon>
        <taxon>Bacillota</taxon>
        <taxon>Clostridia</taxon>
        <taxon>Eubacteriales</taxon>
        <taxon>Clostridiaceae</taxon>
        <taxon>Clostridium</taxon>
    </lineage>
</organism>
<sequence>MKKKKREEHTNSERWLLSYSDFMTLLMILFVVLYAMSSIDQAKFAQLSQSLNMAMGGGKSIIAKENGTDANKKTTPIDTNVQQSEQAKMQDLKKQVDKYLKDNNMSSSVSTQLDQRGLIVSLNNTLFFDTGNADIKPDFQNELIGIAKILNQIKNNIRIEGHTDTVPISNSQFSSNWQLSCARAANVTQFLIDKAGIPANKLSAVGYSEYRPVSDNSTEEGRAKNRRVDIIIENSEFNKIDNNVKGNSSNTNTNSNDNTNSSDNTK</sequence>
<keyword evidence="5 9" id="KW-1133">Transmembrane helix</keyword>
<dbReference type="PRINTS" id="PR01023">
    <property type="entry name" value="NAFLGMOTY"/>
</dbReference>
<evidence type="ECO:0000313" key="11">
    <source>
        <dbReference type="EMBL" id="AYD39111.1"/>
    </source>
</evidence>
<dbReference type="KEGG" id="cfer:D4Z93_00440"/>
<dbReference type="AlphaFoldDB" id="A0A386H0B9"/>
<dbReference type="EMBL" id="CP032416">
    <property type="protein sequence ID" value="AYD39111.1"/>
    <property type="molecule type" value="Genomic_DNA"/>
</dbReference>
<evidence type="ECO:0000256" key="5">
    <source>
        <dbReference type="ARBA" id="ARBA00022989"/>
    </source>
</evidence>